<dbReference type="EMBL" id="AP021875">
    <property type="protein sequence ID" value="BBO78255.1"/>
    <property type="molecule type" value="Genomic_DNA"/>
</dbReference>
<proteinExistence type="predicted"/>
<dbReference type="Gene3D" id="3.40.250.10">
    <property type="entry name" value="Rhodanese-like domain"/>
    <property type="match status" value="1"/>
</dbReference>
<dbReference type="PANTHER" id="PTHR43031:SF16">
    <property type="entry name" value="OXIDOREDUCTASE"/>
    <property type="match status" value="1"/>
</dbReference>
<dbReference type="SUPFAM" id="SSF52821">
    <property type="entry name" value="Rhodanese/Cell cycle control phosphatase"/>
    <property type="match status" value="1"/>
</dbReference>
<protein>
    <recommendedName>
        <fullName evidence="1">Rhodanese domain-containing protein</fullName>
    </recommendedName>
</protein>
<dbReference type="SMART" id="SM00450">
    <property type="entry name" value="RHOD"/>
    <property type="match status" value="1"/>
</dbReference>
<dbReference type="InterPro" id="IPR001763">
    <property type="entry name" value="Rhodanese-like_dom"/>
</dbReference>
<name>A0A5K7ZBW7_9BACT</name>
<dbReference type="InterPro" id="IPR036873">
    <property type="entry name" value="Rhodanese-like_dom_sf"/>
</dbReference>
<sequence length="138" mass="15788">MRIAFKALVWVVLILAAGGLADGGWAQKSSAQSISPREFKQLLDERGNDSDVVVLDIRTPREFKSGHIQGAQLLDYYSSDFVEKLKRLDREKTYLVYCRSGNRSGKSLKIFKRLGFQRVYHLETGIVGWLKEKYPIIH</sequence>
<evidence type="ECO:0000313" key="3">
    <source>
        <dbReference type="Proteomes" id="UP000427769"/>
    </source>
</evidence>
<reference evidence="2 3" key="1">
    <citation type="submission" date="2019-11" db="EMBL/GenBank/DDBJ databases">
        <title>Comparative genomics of hydrocarbon-degrading Desulfosarcina strains.</title>
        <authorList>
            <person name="Watanabe M."/>
            <person name="Kojima H."/>
            <person name="Fukui M."/>
        </authorList>
    </citation>
    <scope>NUCLEOTIDE SEQUENCE [LARGE SCALE GENOMIC DNA]</scope>
    <source>
        <strain evidence="2 3">PP31</strain>
    </source>
</reference>
<dbReference type="PROSITE" id="PS50206">
    <property type="entry name" value="RHODANESE_3"/>
    <property type="match status" value="1"/>
</dbReference>
<feature type="domain" description="Rhodanese" evidence="1">
    <location>
        <begin position="48"/>
        <end position="138"/>
    </location>
</feature>
<dbReference type="PANTHER" id="PTHR43031">
    <property type="entry name" value="FAD-DEPENDENT OXIDOREDUCTASE"/>
    <property type="match status" value="1"/>
</dbReference>
<evidence type="ECO:0000313" key="2">
    <source>
        <dbReference type="EMBL" id="BBO78255.1"/>
    </source>
</evidence>
<dbReference type="Proteomes" id="UP000427769">
    <property type="component" value="Chromosome"/>
</dbReference>
<dbReference type="KEGG" id="dwd:DSCW_56720"/>
<organism evidence="2 3">
    <name type="scientific">Desulfosarcina widdelii</name>
    <dbReference type="NCBI Taxonomy" id="947919"/>
    <lineage>
        <taxon>Bacteria</taxon>
        <taxon>Pseudomonadati</taxon>
        <taxon>Thermodesulfobacteriota</taxon>
        <taxon>Desulfobacteria</taxon>
        <taxon>Desulfobacterales</taxon>
        <taxon>Desulfosarcinaceae</taxon>
        <taxon>Desulfosarcina</taxon>
    </lineage>
</organism>
<dbReference type="Pfam" id="PF00581">
    <property type="entry name" value="Rhodanese"/>
    <property type="match status" value="1"/>
</dbReference>
<gene>
    <name evidence="2" type="ORF">DSCW_56720</name>
</gene>
<dbReference type="CDD" id="cd00158">
    <property type="entry name" value="RHOD"/>
    <property type="match status" value="1"/>
</dbReference>
<dbReference type="InterPro" id="IPR050229">
    <property type="entry name" value="GlpE_sulfurtransferase"/>
</dbReference>
<accession>A0A5K7ZBW7</accession>
<dbReference type="AlphaFoldDB" id="A0A5K7ZBW7"/>
<keyword evidence="3" id="KW-1185">Reference proteome</keyword>
<evidence type="ECO:0000259" key="1">
    <source>
        <dbReference type="PROSITE" id="PS50206"/>
    </source>
</evidence>
<dbReference type="RefSeq" id="WP_170302494.1">
    <property type="nucleotide sequence ID" value="NZ_AP021875.1"/>
</dbReference>